<comment type="similarity">
    <text evidence="2">Belongs to the Musashi family.</text>
</comment>
<dbReference type="SUPFAM" id="SSF54928">
    <property type="entry name" value="RNA-binding domain, RBD"/>
    <property type="match status" value="2"/>
</dbReference>
<evidence type="ECO:0000313" key="10">
    <source>
        <dbReference type="EMBL" id="CAD5120765.1"/>
    </source>
</evidence>
<dbReference type="Pfam" id="PF00076">
    <property type="entry name" value="RRM_1"/>
    <property type="match status" value="2"/>
</dbReference>
<accession>A0A7I8VXZ2</accession>
<evidence type="ECO:0000256" key="3">
    <source>
        <dbReference type="ARBA" id="ARBA00022490"/>
    </source>
</evidence>
<evidence type="ECO:0000256" key="7">
    <source>
        <dbReference type="PROSITE-ProRule" id="PRU00176"/>
    </source>
</evidence>
<dbReference type="SMART" id="SM00360">
    <property type="entry name" value="RRM"/>
    <property type="match status" value="2"/>
</dbReference>
<feature type="domain" description="RRM" evidence="9">
    <location>
        <begin position="121"/>
        <end position="206"/>
    </location>
</feature>
<feature type="domain" description="RRM" evidence="9">
    <location>
        <begin position="27"/>
        <end position="106"/>
    </location>
</feature>
<dbReference type="Proteomes" id="UP000549394">
    <property type="component" value="Unassembled WGS sequence"/>
</dbReference>
<reference evidence="10 11" key="1">
    <citation type="submission" date="2020-08" db="EMBL/GenBank/DDBJ databases">
        <authorList>
            <person name="Hejnol A."/>
        </authorList>
    </citation>
    <scope>NUCLEOTIDE SEQUENCE [LARGE SCALE GENOMIC DNA]</scope>
</reference>
<organism evidence="10 11">
    <name type="scientific">Dimorphilus gyrociliatus</name>
    <dbReference type="NCBI Taxonomy" id="2664684"/>
    <lineage>
        <taxon>Eukaryota</taxon>
        <taxon>Metazoa</taxon>
        <taxon>Spiralia</taxon>
        <taxon>Lophotrochozoa</taxon>
        <taxon>Annelida</taxon>
        <taxon>Polychaeta</taxon>
        <taxon>Polychaeta incertae sedis</taxon>
        <taxon>Dinophilidae</taxon>
        <taxon>Dimorphilus</taxon>
    </lineage>
</organism>
<dbReference type="CDD" id="cd12323">
    <property type="entry name" value="RRM2_MSI"/>
    <property type="match status" value="1"/>
</dbReference>
<dbReference type="CDD" id="cd12576">
    <property type="entry name" value="RRM1_MSI"/>
    <property type="match status" value="1"/>
</dbReference>
<keyword evidence="11" id="KW-1185">Reference proteome</keyword>
<evidence type="ECO:0000313" key="11">
    <source>
        <dbReference type="Proteomes" id="UP000549394"/>
    </source>
</evidence>
<proteinExistence type="inferred from homology"/>
<dbReference type="GO" id="GO:0005737">
    <property type="term" value="C:cytoplasm"/>
    <property type="evidence" value="ECO:0007669"/>
    <property type="project" value="UniProtKB-SubCell"/>
</dbReference>
<evidence type="ECO:0000256" key="8">
    <source>
        <dbReference type="SAM" id="MobiDB-lite"/>
    </source>
</evidence>
<protein>
    <submittedName>
        <fullName evidence="10">DgyrCDS9328</fullName>
    </submittedName>
</protein>
<keyword evidence="3" id="KW-0963">Cytoplasm</keyword>
<feature type="compositionally biased region" description="Polar residues" evidence="8">
    <location>
        <begin position="11"/>
        <end position="21"/>
    </location>
</feature>
<dbReference type="EMBL" id="CAJFCJ010000013">
    <property type="protein sequence ID" value="CAD5120765.1"/>
    <property type="molecule type" value="Genomic_DNA"/>
</dbReference>
<keyword evidence="5" id="KW-0677">Repeat</keyword>
<dbReference type="FunFam" id="3.30.70.330:FF:000020">
    <property type="entry name" value="RNA-binding protein Musashi homolog 2 isoform X1"/>
    <property type="match status" value="1"/>
</dbReference>
<evidence type="ECO:0000256" key="2">
    <source>
        <dbReference type="ARBA" id="ARBA00006635"/>
    </source>
</evidence>
<dbReference type="Gene3D" id="3.30.70.330">
    <property type="match status" value="2"/>
</dbReference>
<keyword evidence="6 7" id="KW-0694">RNA-binding</keyword>
<comment type="subcellular location">
    <subcellularLocation>
        <location evidence="1">Cytoplasm</location>
    </subcellularLocation>
</comment>
<comment type="caution">
    <text evidence="10">The sequence shown here is derived from an EMBL/GenBank/DDBJ whole genome shotgun (WGS) entry which is preliminary data.</text>
</comment>
<sequence length="317" mass="35603">MVVTMKMEGNVQPSTNNNSEEGSNDPGKMFIGGLSWQTSQESLRDYFGQFGEISECMIMKDPMTKRSRGFGFITFTDSTSVDKVLANGPHELDSKMIDPKVAFPRRQNTSNNPTKMITKTKKIFVGGLSATTTVDDVRNYFDQFGKVEDAMLMFDKATQRHRGFAFVTFENEDIVDKVCDIHFHEINNKMVECKKAQPKEVMMAQDASKGFPFPAAYAAAATLGRNTASYPGLGANYYIPGAAVLPAQVTAAPTAFVMPESIVAQRAAGKDNFSNYSQPLSEFLYYYLWYWFQINTFLQEIHPYLPVSLFLFLSEHM</sequence>
<dbReference type="PANTHER" id="PTHR48032">
    <property type="entry name" value="RNA-BINDING PROTEIN MUSASHI HOMOLOG RBP6"/>
    <property type="match status" value="1"/>
</dbReference>
<dbReference type="InterPro" id="IPR034126">
    <property type="entry name" value="MSI_RRM2"/>
</dbReference>
<keyword evidence="4" id="KW-0597">Phosphoprotein</keyword>
<dbReference type="GO" id="GO:0003729">
    <property type="term" value="F:mRNA binding"/>
    <property type="evidence" value="ECO:0007669"/>
    <property type="project" value="TreeGrafter"/>
</dbReference>
<gene>
    <name evidence="10" type="ORF">DGYR_LOCUS8810</name>
</gene>
<dbReference type="InterPro" id="IPR000504">
    <property type="entry name" value="RRM_dom"/>
</dbReference>
<evidence type="ECO:0000256" key="4">
    <source>
        <dbReference type="ARBA" id="ARBA00022553"/>
    </source>
</evidence>
<dbReference type="InterPro" id="IPR012677">
    <property type="entry name" value="Nucleotide-bd_a/b_plait_sf"/>
</dbReference>
<dbReference type="InterPro" id="IPR035979">
    <property type="entry name" value="RBD_domain_sf"/>
</dbReference>
<dbReference type="AlphaFoldDB" id="A0A7I8VXZ2"/>
<evidence type="ECO:0000256" key="1">
    <source>
        <dbReference type="ARBA" id="ARBA00004496"/>
    </source>
</evidence>
<feature type="region of interest" description="Disordered" evidence="8">
    <location>
        <begin position="1"/>
        <end position="26"/>
    </location>
</feature>
<evidence type="ECO:0000259" key="9">
    <source>
        <dbReference type="PROSITE" id="PS50102"/>
    </source>
</evidence>
<evidence type="ECO:0000256" key="6">
    <source>
        <dbReference type="ARBA" id="ARBA00022884"/>
    </source>
</evidence>
<dbReference type="PROSITE" id="PS50102">
    <property type="entry name" value="RRM"/>
    <property type="match status" value="2"/>
</dbReference>
<dbReference type="OrthoDB" id="1875751at2759"/>
<dbReference type="FunFam" id="3.30.70.330:FF:000025">
    <property type="entry name" value="RNA-binding protein Musashi homolog 2 isoform X1"/>
    <property type="match status" value="1"/>
</dbReference>
<dbReference type="GO" id="GO:0006417">
    <property type="term" value="P:regulation of translation"/>
    <property type="evidence" value="ECO:0007669"/>
    <property type="project" value="TreeGrafter"/>
</dbReference>
<dbReference type="PANTHER" id="PTHR48032:SF18">
    <property type="entry name" value="RRM DOMAIN-CONTAINING PROTEIN"/>
    <property type="match status" value="1"/>
</dbReference>
<name>A0A7I8VXZ2_9ANNE</name>
<evidence type="ECO:0000256" key="5">
    <source>
        <dbReference type="ARBA" id="ARBA00022737"/>
    </source>
</evidence>